<accession>A0A2S0WLR4</accession>
<gene>
    <name evidence="1" type="ORF">C3E78_08765</name>
</gene>
<name>A0A2S0WLR4_9ACTN</name>
<dbReference type="RefSeq" id="WP_108577928.1">
    <property type="nucleotide sequence ID" value="NZ_CP026952.1"/>
</dbReference>
<accession>A0A5F2EQY3</accession>
<dbReference type="OrthoDB" id="3748043at2"/>
<dbReference type="AlphaFoldDB" id="A0A2S0WLR4"/>
<sequence length="139" mass="14264">MKNVFTAGGHDDLSTALVGVAVALVVIGVAAALHLFLKNRSRAAGGVLVVAFAAAVAAFVCSTDAVLVDSDERVDAFVSNVKTTYGLPLTHADGESAYHAYRSGDGTFEVNVQGAEYVLKVADKGDDLVLLVLGGEPNS</sequence>
<evidence type="ECO:0000313" key="1">
    <source>
        <dbReference type="EMBL" id="AWB92283.1"/>
    </source>
</evidence>
<dbReference type="Proteomes" id="UP000244384">
    <property type="component" value="Chromosome"/>
</dbReference>
<keyword evidence="2" id="KW-1185">Reference proteome</keyword>
<proteinExistence type="predicted"/>
<evidence type="ECO:0000313" key="2">
    <source>
        <dbReference type="Proteomes" id="UP000244384"/>
    </source>
</evidence>
<protein>
    <submittedName>
        <fullName evidence="1">Uncharacterized protein</fullName>
    </submittedName>
</protein>
<reference evidence="2" key="1">
    <citation type="submission" date="2018-01" db="EMBL/GenBank/DDBJ databases">
        <authorList>
            <person name="Li J."/>
        </authorList>
    </citation>
    <scope>NUCLEOTIDE SEQUENCE [LARGE SCALE GENOMIC DNA]</scope>
    <source>
        <strain evidence="2">592</strain>
    </source>
</reference>
<organism evidence="1 2">
    <name type="scientific">Aeromicrobium chenweiae</name>
    <dbReference type="NCBI Taxonomy" id="2079793"/>
    <lineage>
        <taxon>Bacteria</taxon>
        <taxon>Bacillati</taxon>
        <taxon>Actinomycetota</taxon>
        <taxon>Actinomycetes</taxon>
        <taxon>Propionibacteriales</taxon>
        <taxon>Nocardioidaceae</taxon>
        <taxon>Aeromicrobium</taxon>
    </lineage>
</organism>
<dbReference type="EMBL" id="CP026952">
    <property type="protein sequence ID" value="AWB92283.1"/>
    <property type="molecule type" value="Genomic_DNA"/>
</dbReference>
<dbReference type="KEGG" id="aez:C3E78_08765"/>